<accession>A0A0F9N104</accession>
<evidence type="ECO:0000313" key="1">
    <source>
        <dbReference type="EMBL" id="KKN05402.1"/>
    </source>
</evidence>
<reference evidence="1" key="1">
    <citation type="journal article" date="2015" name="Nature">
        <title>Complex archaea that bridge the gap between prokaryotes and eukaryotes.</title>
        <authorList>
            <person name="Spang A."/>
            <person name="Saw J.H."/>
            <person name="Jorgensen S.L."/>
            <person name="Zaremba-Niedzwiedzka K."/>
            <person name="Martijn J."/>
            <person name="Lind A.E."/>
            <person name="van Eijk R."/>
            <person name="Schleper C."/>
            <person name="Guy L."/>
            <person name="Ettema T.J."/>
        </authorList>
    </citation>
    <scope>NUCLEOTIDE SEQUENCE</scope>
</reference>
<dbReference type="EMBL" id="LAZR01004810">
    <property type="protein sequence ID" value="KKN05402.1"/>
    <property type="molecule type" value="Genomic_DNA"/>
</dbReference>
<protein>
    <submittedName>
        <fullName evidence="1">Uncharacterized protein</fullName>
    </submittedName>
</protein>
<gene>
    <name evidence="1" type="ORF">LCGC14_1087720</name>
</gene>
<sequence>MGKEKIKMNIGEMEESLKEVLHLNGEYLGAEVGGAANPQRDIKTLCHIMQSMCEYMTKQDWKIKVLNHEVGELKKCYTNTTAQGAKEKANETP</sequence>
<proteinExistence type="predicted"/>
<name>A0A0F9N104_9ZZZZ</name>
<comment type="caution">
    <text evidence="1">The sequence shown here is derived from an EMBL/GenBank/DDBJ whole genome shotgun (WGS) entry which is preliminary data.</text>
</comment>
<dbReference type="AlphaFoldDB" id="A0A0F9N104"/>
<organism evidence="1">
    <name type="scientific">marine sediment metagenome</name>
    <dbReference type="NCBI Taxonomy" id="412755"/>
    <lineage>
        <taxon>unclassified sequences</taxon>
        <taxon>metagenomes</taxon>
        <taxon>ecological metagenomes</taxon>
    </lineage>
</organism>